<sequence>MNKALHARFLWCALAVATAGPACALDAGVPAGIYACTDAKGRRLTADRPIAECVDRDQRVLGSSGVELRRVGPTLTDNERAELDAQRRREQAEQRRVREERSRERALIARYPNQATHDAERAEALSQTDQVANLARQRIQELQAQRVKIDGEMEFYRKDPSKAPASLRRQLDENRSSQEEQQRFIQQQEQEKSRINQRFDAELVPLRALWSAAAAAAATTGR</sequence>
<evidence type="ECO:0000256" key="1">
    <source>
        <dbReference type="SAM" id="MobiDB-lite"/>
    </source>
</evidence>
<proteinExistence type="predicted"/>
<feature type="chain" id="PRO_5032343424" evidence="2">
    <location>
        <begin position="25"/>
        <end position="222"/>
    </location>
</feature>
<dbReference type="RefSeq" id="WP_183019255.1">
    <property type="nucleotide sequence ID" value="NZ_CP065668.1"/>
</dbReference>
<gene>
    <name evidence="3" type="ORF">I6G66_22110</name>
</gene>
<name>A0A7T2VY65_DELAC</name>
<accession>A0A7T2VY65</accession>
<organism evidence="3 4">
    <name type="scientific">Delftia acidovorans</name>
    <name type="common">Pseudomonas acidovorans</name>
    <name type="synonym">Comamonas acidovorans</name>
    <dbReference type="NCBI Taxonomy" id="80866"/>
    <lineage>
        <taxon>Bacteria</taxon>
        <taxon>Pseudomonadati</taxon>
        <taxon>Pseudomonadota</taxon>
        <taxon>Betaproteobacteria</taxon>
        <taxon>Burkholderiales</taxon>
        <taxon>Comamonadaceae</taxon>
        <taxon>Delftia</taxon>
    </lineage>
</organism>
<protein>
    <submittedName>
        <fullName evidence="3">DUF4124 domain-containing protein</fullName>
    </submittedName>
</protein>
<feature type="compositionally biased region" description="Basic and acidic residues" evidence="1">
    <location>
        <begin position="169"/>
        <end position="182"/>
    </location>
</feature>
<keyword evidence="2" id="KW-0732">Signal</keyword>
<feature type="signal peptide" evidence="2">
    <location>
        <begin position="1"/>
        <end position="24"/>
    </location>
</feature>
<dbReference type="EMBL" id="CP065668">
    <property type="protein sequence ID" value="QPS06972.1"/>
    <property type="molecule type" value="Genomic_DNA"/>
</dbReference>
<feature type="region of interest" description="Disordered" evidence="1">
    <location>
        <begin position="157"/>
        <end position="192"/>
    </location>
</feature>
<evidence type="ECO:0000313" key="4">
    <source>
        <dbReference type="Proteomes" id="UP000594778"/>
    </source>
</evidence>
<evidence type="ECO:0000256" key="2">
    <source>
        <dbReference type="SAM" id="SignalP"/>
    </source>
</evidence>
<dbReference type="AlphaFoldDB" id="A0A7T2VY65"/>
<reference evidence="3 4" key="1">
    <citation type="submission" date="2020-12" db="EMBL/GenBank/DDBJ databases">
        <title>FDA dAtabase for Regulatory Grade micrObial Sequences (FDA-ARGOS): Supporting development and validation of Infectious Disease Dx tests.</title>
        <authorList>
            <person name="Sproer C."/>
            <person name="Gronow S."/>
            <person name="Severitt S."/>
            <person name="Schroder I."/>
            <person name="Tallon L."/>
            <person name="Sadzewicz L."/>
            <person name="Zhao X."/>
            <person name="Boylan J."/>
            <person name="Ott S."/>
            <person name="Bowen H."/>
            <person name="Vavikolanu K."/>
            <person name="Mehta A."/>
            <person name="Aluvathingal J."/>
            <person name="Nadendla S."/>
            <person name="Lowell S."/>
            <person name="Myers T."/>
            <person name="Yan Y."/>
            <person name="Sichtig H."/>
        </authorList>
    </citation>
    <scope>NUCLEOTIDE SEQUENCE [LARGE SCALE GENOMIC DNA]</scope>
    <source>
        <strain evidence="3 4">FDAARGOS_909</strain>
    </source>
</reference>
<evidence type="ECO:0000313" key="3">
    <source>
        <dbReference type="EMBL" id="QPS06972.1"/>
    </source>
</evidence>
<dbReference type="Proteomes" id="UP000594778">
    <property type="component" value="Chromosome"/>
</dbReference>